<dbReference type="GO" id="GO:0000155">
    <property type="term" value="F:phosphorelay sensor kinase activity"/>
    <property type="evidence" value="ECO:0007669"/>
    <property type="project" value="TreeGrafter"/>
</dbReference>
<evidence type="ECO:0000259" key="7">
    <source>
        <dbReference type="PROSITE" id="PS50109"/>
    </source>
</evidence>
<gene>
    <name evidence="8" type="ORF">EV677_2342</name>
</gene>
<dbReference type="InterPro" id="IPR003594">
    <property type="entry name" value="HATPase_dom"/>
</dbReference>
<evidence type="ECO:0000256" key="3">
    <source>
        <dbReference type="ARBA" id="ARBA00022679"/>
    </source>
</evidence>
<dbReference type="OrthoDB" id="9180085at2"/>
<comment type="catalytic activity">
    <reaction evidence="1">
        <text>ATP + protein L-histidine = ADP + protein N-phospho-L-histidine.</text>
        <dbReference type="EC" id="2.7.13.3"/>
    </reaction>
</comment>
<dbReference type="GO" id="GO:0005524">
    <property type="term" value="F:ATP binding"/>
    <property type="evidence" value="ECO:0007669"/>
    <property type="project" value="UniProtKB-KW"/>
</dbReference>
<protein>
    <recommendedName>
        <fullName evidence="2">histidine kinase</fullName>
        <ecNumber evidence="2">2.7.13.3</ecNumber>
    </recommendedName>
</protein>
<dbReference type="EMBL" id="SNWF01000005">
    <property type="protein sequence ID" value="TDN90266.1"/>
    <property type="molecule type" value="Genomic_DNA"/>
</dbReference>
<evidence type="ECO:0000256" key="4">
    <source>
        <dbReference type="ARBA" id="ARBA00022741"/>
    </source>
</evidence>
<dbReference type="GO" id="GO:0005886">
    <property type="term" value="C:plasma membrane"/>
    <property type="evidence" value="ECO:0007669"/>
    <property type="project" value="TreeGrafter"/>
</dbReference>
<proteinExistence type="predicted"/>
<sequence length="205" mass="22123">MSPQLTAVIVHDLKNALGALEGQLSALTADLDHALAKQAHMSCIALREKLTGFLTLYKASEHGLNARIEAVSPDDFLQALIRHHPVVHSVERPAKQISINDDDMPTIAFFDEHLVGMALDAALQNALRFAKSEISIACAKRDGYIVFTIQDDGPGLGTTEEKQSTGLGMALCEAIARAHQNEDRHGSTHLKTLANGGALFTLRLP</sequence>
<dbReference type="SUPFAM" id="SSF55874">
    <property type="entry name" value="ATPase domain of HSP90 chaperone/DNA topoisomerase II/histidine kinase"/>
    <property type="match status" value="1"/>
</dbReference>
<dbReference type="InterPro" id="IPR004358">
    <property type="entry name" value="Sig_transdc_His_kin-like_C"/>
</dbReference>
<dbReference type="Pfam" id="PF02518">
    <property type="entry name" value="HATPase_c"/>
    <property type="match status" value="1"/>
</dbReference>
<dbReference type="PANTHER" id="PTHR44936:SF10">
    <property type="entry name" value="SENSOR PROTEIN RSTB"/>
    <property type="match status" value="1"/>
</dbReference>
<dbReference type="EC" id="2.7.13.3" evidence="2"/>
<feature type="domain" description="Histidine kinase" evidence="7">
    <location>
        <begin position="8"/>
        <end position="205"/>
    </location>
</feature>
<dbReference type="InterPro" id="IPR036890">
    <property type="entry name" value="HATPase_C_sf"/>
</dbReference>
<dbReference type="PRINTS" id="PR00344">
    <property type="entry name" value="BCTRLSENSOR"/>
</dbReference>
<evidence type="ECO:0000256" key="5">
    <source>
        <dbReference type="ARBA" id="ARBA00022777"/>
    </source>
</evidence>
<evidence type="ECO:0000256" key="2">
    <source>
        <dbReference type="ARBA" id="ARBA00012438"/>
    </source>
</evidence>
<evidence type="ECO:0000256" key="1">
    <source>
        <dbReference type="ARBA" id="ARBA00000085"/>
    </source>
</evidence>
<keyword evidence="4" id="KW-0547">Nucleotide-binding</keyword>
<organism evidence="8 9">
    <name type="scientific">Herminiimonas fonticola</name>
    <dbReference type="NCBI Taxonomy" id="303380"/>
    <lineage>
        <taxon>Bacteria</taxon>
        <taxon>Pseudomonadati</taxon>
        <taxon>Pseudomonadota</taxon>
        <taxon>Betaproteobacteria</taxon>
        <taxon>Burkholderiales</taxon>
        <taxon>Oxalobacteraceae</taxon>
        <taxon>Herminiimonas</taxon>
    </lineage>
</organism>
<dbReference type="RefSeq" id="WP_112992316.1">
    <property type="nucleotide sequence ID" value="NZ_PTLZ01000002.1"/>
</dbReference>
<evidence type="ECO:0000313" key="8">
    <source>
        <dbReference type="EMBL" id="TDN90266.1"/>
    </source>
</evidence>
<evidence type="ECO:0000313" key="9">
    <source>
        <dbReference type="Proteomes" id="UP000294737"/>
    </source>
</evidence>
<evidence type="ECO:0000256" key="6">
    <source>
        <dbReference type="ARBA" id="ARBA00022840"/>
    </source>
</evidence>
<dbReference type="PROSITE" id="PS50109">
    <property type="entry name" value="HIS_KIN"/>
    <property type="match status" value="1"/>
</dbReference>
<keyword evidence="5" id="KW-0418">Kinase</keyword>
<keyword evidence="6" id="KW-0067">ATP-binding</keyword>
<keyword evidence="9" id="KW-1185">Reference proteome</keyword>
<dbReference type="SMART" id="SM00387">
    <property type="entry name" value="HATPase_c"/>
    <property type="match status" value="1"/>
</dbReference>
<accession>A0A4R6G6X9</accession>
<dbReference type="Gene3D" id="3.30.565.10">
    <property type="entry name" value="Histidine kinase-like ATPase, C-terminal domain"/>
    <property type="match status" value="1"/>
</dbReference>
<dbReference type="InterPro" id="IPR050980">
    <property type="entry name" value="2C_sensor_his_kinase"/>
</dbReference>
<dbReference type="InterPro" id="IPR005467">
    <property type="entry name" value="His_kinase_dom"/>
</dbReference>
<comment type="caution">
    <text evidence="8">The sequence shown here is derived from an EMBL/GenBank/DDBJ whole genome shotgun (WGS) entry which is preliminary data.</text>
</comment>
<dbReference type="PANTHER" id="PTHR44936">
    <property type="entry name" value="SENSOR PROTEIN CREC"/>
    <property type="match status" value="1"/>
</dbReference>
<dbReference type="Proteomes" id="UP000294737">
    <property type="component" value="Unassembled WGS sequence"/>
</dbReference>
<dbReference type="AlphaFoldDB" id="A0A4R6G6X9"/>
<name>A0A4R6G6X9_9BURK</name>
<reference evidence="8 9" key="1">
    <citation type="submission" date="2019-03" db="EMBL/GenBank/DDBJ databases">
        <title>Genomic Encyclopedia of Type Strains, Phase IV (KMG-IV): sequencing the most valuable type-strain genomes for metagenomic binning, comparative biology and taxonomic classification.</title>
        <authorList>
            <person name="Goeker M."/>
        </authorList>
    </citation>
    <scope>NUCLEOTIDE SEQUENCE [LARGE SCALE GENOMIC DNA]</scope>
    <source>
        <strain evidence="8 9">DSM 18555</strain>
    </source>
</reference>
<keyword evidence="3" id="KW-0808">Transferase</keyword>